<organism evidence="6 7">
    <name type="scientific">Madurella fahalii</name>
    <dbReference type="NCBI Taxonomy" id="1157608"/>
    <lineage>
        <taxon>Eukaryota</taxon>
        <taxon>Fungi</taxon>
        <taxon>Dikarya</taxon>
        <taxon>Ascomycota</taxon>
        <taxon>Pezizomycotina</taxon>
        <taxon>Sordariomycetes</taxon>
        <taxon>Sordariomycetidae</taxon>
        <taxon>Sordariales</taxon>
        <taxon>Sordariales incertae sedis</taxon>
        <taxon>Madurella</taxon>
    </lineage>
</organism>
<dbReference type="SUPFAM" id="SSF46785">
    <property type="entry name" value="Winged helix' DNA-binding domain"/>
    <property type="match status" value="1"/>
</dbReference>
<keyword evidence="1" id="KW-0489">Methyltransferase</keyword>
<accession>A0ABQ0G9X6</accession>
<keyword evidence="7" id="KW-1185">Reference proteome</keyword>
<dbReference type="PANTHER" id="PTHR43712">
    <property type="entry name" value="PUTATIVE (AFU_ORTHOLOGUE AFUA_4G14580)-RELATED"/>
    <property type="match status" value="1"/>
</dbReference>
<dbReference type="SUPFAM" id="SSF53335">
    <property type="entry name" value="S-adenosyl-L-methionine-dependent methyltransferases"/>
    <property type="match status" value="1"/>
</dbReference>
<proteinExistence type="predicted"/>
<dbReference type="RefSeq" id="XP_070916309.1">
    <property type="nucleotide sequence ID" value="XM_071060208.1"/>
</dbReference>
<dbReference type="Gene3D" id="1.10.10.10">
    <property type="entry name" value="Winged helix-like DNA-binding domain superfamily/Winged helix DNA-binding domain"/>
    <property type="match status" value="1"/>
</dbReference>
<evidence type="ECO:0008006" key="8">
    <source>
        <dbReference type="Google" id="ProtNLM"/>
    </source>
</evidence>
<protein>
    <recommendedName>
        <fullName evidence="8">O-methyltransferase</fullName>
    </recommendedName>
</protein>
<evidence type="ECO:0000313" key="7">
    <source>
        <dbReference type="Proteomes" id="UP001628179"/>
    </source>
</evidence>
<dbReference type="PIRSF" id="PIRSF005739">
    <property type="entry name" value="O-mtase"/>
    <property type="match status" value="1"/>
</dbReference>
<name>A0ABQ0G9X6_9PEZI</name>
<keyword evidence="2" id="KW-0808">Transferase</keyword>
<evidence type="ECO:0000256" key="3">
    <source>
        <dbReference type="ARBA" id="ARBA00022691"/>
    </source>
</evidence>
<evidence type="ECO:0000259" key="5">
    <source>
        <dbReference type="Pfam" id="PF08100"/>
    </source>
</evidence>
<dbReference type="EMBL" id="BAAFSV010000002">
    <property type="protein sequence ID" value="GAB1314578.1"/>
    <property type="molecule type" value="Genomic_DNA"/>
</dbReference>
<evidence type="ECO:0000259" key="4">
    <source>
        <dbReference type="Pfam" id="PF00891"/>
    </source>
</evidence>
<evidence type="ECO:0000313" key="6">
    <source>
        <dbReference type="EMBL" id="GAB1314578.1"/>
    </source>
</evidence>
<gene>
    <name evidence="6" type="ORF">MFIFM68171_04788</name>
</gene>
<dbReference type="InterPro" id="IPR036388">
    <property type="entry name" value="WH-like_DNA-bd_sf"/>
</dbReference>
<feature type="domain" description="O-methyltransferase dimerisation" evidence="5">
    <location>
        <begin position="59"/>
        <end position="130"/>
    </location>
</feature>
<dbReference type="GeneID" id="98175531"/>
<dbReference type="Gene3D" id="3.40.50.150">
    <property type="entry name" value="Vaccinia Virus protein VP39"/>
    <property type="match status" value="1"/>
</dbReference>
<feature type="domain" description="O-methyltransferase C-terminal" evidence="4">
    <location>
        <begin position="230"/>
        <end position="376"/>
    </location>
</feature>
<dbReference type="InterPro" id="IPR036390">
    <property type="entry name" value="WH_DNA-bd_sf"/>
</dbReference>
<evidence type="ECO:0000256" key="1">
    <source>
        <dbReference type="ARBA" id="ARBA00022603"/>
    </source>
</evidence>
<dbReference type="PROSITE" id="PS51683">
    <property type="entry name" value="SAM_OMT_II"/>
    <property type="match status" value="1"/>
</dbReference>
<dbReference type="InterPro" id="IPR029063">
    <property type="entry name" value="SAM-dependent_MTases_sf"/>
</dbReference>
<dbReference type="InterPro" id="IPR016461">
    <property type="entry name" value="COMT-like"/>
</dbReference>
<dbReference type="Pfam" id="PF08100">
    <property type="entry name" value="Dimerisation"/>
    <property type="match status" value="1"/>
</dbReference>
<dbReference type="InterPro" id="IPR001077">
    <property type="entry name" value="COMT_C"/>
</dbReference>
<keyword evidence="3" id="KW-0949">S-adenosyl-L-methionine</keyword>
<reference evidence="6 7" key="1">
    <citation type="submission" date="2024-09" db="EMBL/GenBank/DDBJ databases">
        <title>Itraconazole resistance in Madurella fahalii resulting from another homologue of gene encoding cytochrome P450 14-alpha sterol demethylase (CYP51).</title>
        <authorList>
            <person name="Yoshioka I."/>
            <person name="Fahal A.H."/>
            <person name="Kaneko S."/>
            <person name="Yaguchi T."/>
        </authorList>
    </citation>
    <scope>NUCLEOTIDE SEQUENCE [LARGE SCALE GENOMIC DNA]</scope>
    <source>
        <strain evidence="6 7">IFM 68171</strain>
    </source>
</reference>
<dbReference type="Pfam" id="PF00891">
    <property type="entry name" value="Methyltransf_2"/>
    <property type="match status" value="1"/>
</dbReference>
<evidence type="ECO:0000256" key="2">
    <source>
        <dbReference type="ARBA" id="ARBA00022679"/>
    </source>
</evidence>
<sequence>MASTLPDAALIAEAEQLVLDLKTHNGSPADQTKAVRRLDKLRCLLHKGPDALMFHAYPFQVLPALNVLSDFGVFDAVPLEGSISIEELAASVKLDATILNRFLRIVLTQGIFNEKALGVYEHTPASAIFRTDHAASFFRLGTMQFANWWKVSDYLKCHSAEDAQDATRVPFVWAEGKEGKTYFEALEEDPVKAEAWHKGMIMIETTQPIGGMFPFRSMQAAVEAEPHRPFVVDVGGGRGNALVAIMKECGGGSFGAKMVLQDLAEVVEGKDPVRIDGVETMPHNFYDAQPVKNAHIYYLRNVLHNHYDDRSRKILRRVVDAMAPTSRVLIGEMILPATAAPGSDPFPFFMDLNMFMEGGVERNEEQWHKLLGDAGLKIEKIWRLPDNPVQCTIEAKLRD</sequence>
<dbReference type="PANTHER" id="PTHR43712:SF2">
    <property type="entry name" value="O-METHYLTRANSFERASE CICE"/>
    <property type="match status" value="1"/>
</dbReference>
<comment type="caution">
    <text evidence="6">The sequence shown here is derived from an EMBL/GenBank/DDBJ whole genome shotgun (WGS) entry which is preliminary data.</text>
</comment>
<dbReference type="Proteomes" id="UP001628179">
    <property type="component" value="Unassembled WGS sequence"/>
</dbReference>
<dbReference type="InterPro" id="IPR012967">
    <property type="entry name" value="COMT_dimerisation"/>
</dbReference>